<dbReference type="Proteomes" id="UP001168877">
    <property type="component" value="Unassembled WGS sequence"/>
</dbReference>
<dbReference type="AlphaFoldDB" id="A0AA39VFK0"/>
<dbReference type="Pfam" id="PF13975">
    <property type="entry name" value="gag-asp_proteas"/>
    <property type="match status" value="1"/>
</dbReference>
<name>A0AA39VFK0_ACESA</name>
<dbReference type="PANTHER" id="PTHR12917:SF18">
    <property type="entry name" value="DNA DAMAGE-INDUCIBLE PROTEIN 1-LIKE"/>
    <property type="match status" value="1"/>
</dbReference>
<proteinExistence type="predicted"/>
<sequence length="261" mass="28449">MLPTLAKKGLMFVKATIKGKQVRAMLDTGATHNFVSVDKAKRLGLRITNDEGAIKAANSPVKLIDGTAKGVTVHLGPWSGKLDFSVVPLDDYQMVLGMAFFDLANAFPQPATSALSIFDGDKAYTIPAERLTMSEFKTLSAIQLVEKPNSLTSSRSIKPTEAVLKKRGRASRRKQHSKKAEGGSTNAKLQFQQRKPTSTKPKESKQCNMHPTPDSKAIPHERLPNPKSTRPKGPIRGKLQQTWRPRDKDVAKSGGGGCHDP</sequence>
<dbReference type="SUPFAM" id="SSF50630">
    <property type="entry name" value="Acid proteases"/>
    <property type="match status" value="1"/>
</dbReference>
<dbReference type="EMBL" id="JAUESC010000385">
    <property type="protein sequence ID" value="KAK0578231.1"/>
    <property type="molecule type" value="Genomic_DNA"/>
</dbReference>
<keyword evidence="3" id="KW-1185">Reference proteome</keyword>
<reference evidence="2" key="1">
    <citation type="journal article" date="2022" name="Plant J.">
        <title>Strategies of tolerance reflected in two North American maple genomes.</title>
        <authorList>
            <person name="McEvoy S.L."/>
            <person name="Sezen U.U."/>
            <person name="Trouern-Trend A."/>
            <person name="McMahon S.M."/>
            <person name="Schaberg P.G."/>
            <person name="Yang J."/>
            <person name="Wegrzyn J.L."/>
            <person name="Swenson N.G."/>
        </authorList>
    </citation>
    <scope>NUCLEOTIDE SEQUENCE</scope>
    <source>
        <strain evidence="2">NS2018</strain>
    </source>
</reference>
<dbReference type="Gene3D" id="2.40.70.10">
    <property type="entry name" value="Acid Proteases"/>
    <property type="match status" value="1"/>
</dbReference>
<gene>
    <name evidence="2" type="ORF">LWI29_007082</name>
</gene>
<dbReference type="PANTHER" id="PTHR12917">
    <property type="entry name" value="ASPARTYL PROTEASE DDI-RELATED"/>
    <property type="match status" value="1"/>
</dbReference>
<dbReference type="InterPro" id="IPR021109">
    <property type="entry name" value="Peptidase_aspartic_dom_sf"/>
</dbReference>
<reference evidence="2" key="2">
    <citation type="submission" date="2023-06" db="EMBL/GenBank/DDBJ databases">
        <authorList>
            <person name="Swenson N.G."/>
            <person name="Wegrzyn J.L."/>
            <person name="Mcevoy S.L."/>
        </authorList>
    </citation>
    <scope>NUCLEOTIDE SEQUENCE</scope>
    <source>
        <strain evidence="2">NS2018</strain>
        <tissue evidence="2">Leaf</tissue>
    </source>
</reference>
<protein>
    <submittedName>
        <fullName evidence="2">Uncharacterized protein</fullName>
    </submittedName>
</protein>
<accession>A0AA39VFK0</accession>
<dbReference type="CDD" id="cd00303">
    <property type="entry name" value="retropepsin_like"/>
    <property type="match status" value="1"/>
</dbReference>
<feature type="region of interest" description="Disordered" evidence="1">
    <location>
        <begin position="149"/>
        <end position="261"/>
    </location>
</feature>
<evidence type="ECO:0000313" key="2">
    <source>
        <dbReference type="EMBL" id="KAK0578231.1"/>
    </source>
</evidence>
<feature type="compositionally biased region" description="Polar residues" evidence="1">
    <location>
        <begin position="183"/>
        <end position="199"/>
    </location>
</feature>
<feature type="compositionally biased region" description="Basic residues" evidence="1">
    <location>
        <begin position="165"/>
        <end position="177"/>
    </location>
</feature>
<evidence type="ECO:0000256" key="1">
    <source>
        <dbReference type="SAM" id="MobiDB-lite"/>
    </source>
</evidence>
<evidence type="ECO:0000313" key="3">
    <source>
        <dbReference type="Proteomes" id="UP001168877"/>
    </source>
</evidence>
<comment type="caution">
    <text evidence="2">The sequence shown here is derived from an EMBL/GenBank/DDBJ whole genome shotgun (WGS) entry which is preliminary data.</text>
</comment>
<organism evidence="2 3">
    <name type="scientific">Acer saccharum</name>
    <name type="common">Sugar maple</name>
    <dbReference type="NCBI Taxonomy" id="4024"/>
    <lineage>
        <taxon>Eukaryota</taxon>
        <taxon>Viridiplantae</taxon>
        <taxon>Streptophyta</taxon>
        <taxon>Embryophyta</taxon>
        <taxon>Tracheophyta</taxon>
        <taxon>Spermatophyta</taxon>
        <taxon>Magnoliopsida</taxon>
        <taxon>eudicotyledons</taxon>
        <taxon>Gunneridae</taxon>
        <taxon>Pentapetalae</taxon>
        <taxon>rosids</taxon>
        <taxon>malvids</taxon>
        <taxon>Sapindales</taxon>
        <taxon>Sapindaceae</taxon>
        <taxon>Hippocastanoideae</taxon>
        <taxon>Acereae</taxon>
        <taxon>Acer</taxon>
    </lineage>
</organism>